<protein>
    <submittedName>
        <fullName evidence="8">TIGR01212 family radical SAM protein</fullName>
    </submittedName>
</protein>
<dbReference type="SFLD" id="SFLDG01091">
    <property type="entry name" value="uncharacterized_CHP01210-like"/>
    <property type="match status" value="1"/>
</dbReference>
<dbReference type="Proteomes" id="UP000886865">
    <property type="component" value="Unassembled WGS sequence"/>
</dbReference>
<evidence type="ECO:0000256" key="5">
    <source>
        <dbReference type="ARBA" id="ARBA00023004"/>
    </source>
</evidence>
<comment type="cofactor">
    <cofactor evidence="1">
        <name>[4Fe-4S] cluster</name>
        <dbReference type="ChEBI" id="CHEBI:49883"/>
    </cofactor>
</comment>
<gene>
    <name evidence="8" type="ORF">IAA86_09120</name>
</gene>
<keyword evidence="5" id="KW-0408">Iron</keyword>
<reference evidence="8" key="1">
    <citation type="submission" date="2020-10" db="EMBL/GenBank/DDBJ databases">
        <authorList>
            <person name="Gilroy R."/>
        </authorList>
    </citation>
    <scope>NUCLEOTIDE SEQUENCE</scope>
    <source>
        <strain evidence="8">CHK152-2871</strain>
    </source>
</reference>
<evidence type="ECO:0000256" key="6">
    <source>
        <dbReference type="ARBA" id="ARBA00023014"/>
    </source>
</evidence>
<dbReference type="InterPro" id="IPR032432">
    <property type="entry name" value="Radical_SAM_C"/>
</dbReference>
<feature type="domain" description="Radical SAM core" evidence="7">
    <location>
        <begin position="15"/>
        <end position="253"/>
    </location>
</feature>
<dbReference type="PROSITE" id="PS51918">
    <property type="entry name" value="RADICAL_SAM"/>
    <property type="match status" value="1"/>
</dbReference>
<dbReference type="SFLD" id="SFLDG01086">
    <property type="entry name" value="elongater_protein-like"/>
    <property type="match status" value="1"/>
</dbReference>
<keyword evidence="3" id="KW-0949">S-adenosyl-L-methionine</keyword>
<dbReference type="Pfam" id="PF16199">
    <property type="entry name" value="Radical_SAM_C"/>
    <property type="match status" value="1"/>
</dbReference>
<dbReference type="PANTHER" id="PTHR11135:SF1">
    <property type="entry name" value="PROTEIN YHCC"/>
    <property type="match status" value="1"/>
</dbReference>
<reference evidence="8" key="2">
    <citation type="journal article" date="2021" name="PeerJ">
        <title>Extensive microbial diversity within the chicken gut microbiome revealed by metagenomics and culture.</title>
        <authorList>
            <person name="Gilroy R."/>
            <person name="Ravi A."/>
            <person name="Getino M."/>
            <person name="Pursley I."/>
            <person name="Horton D.L."/>
            <person name="Alikhan N.F."/>
            <person name="Baker D."/>
            <person name="Gharbi K."/>
            <person name="Hall N."/>
            <person name="Watson M."/>
            <person name="Adriaenssens E.M."/>
            <person name="Foster-Nyarko E."/>
            <person name="Jarju S."/>
            <person name="Secka A."/>
            <person name="Antonio M."/>
            <person name="Oren A."/>
            <person name="Chaudhuri R.R."/>
            <person name="La Ragione R."/>
            <person name="Hildebrand F."/>
            <person name="Pallen M.J."/>
        </authorList>
    </citation>
    <scope>NUCLEOTIDE SEQUENCE</scope>
    <source>
        <strain evidence="8">CHK152-2871</strain>
    </source>
</reference>
<organism evidence="8 9">
    <name type="scientific">Candidatus Galligastranaerophilus intestinavium</name>
    <dbReference type="NCBI Taxonomy" id="2840836"/>
    <lineage>
        <taxon>Bacteria</taxon>
        <taxon>Candidatus Galligastranaerophilus</taxon>
    </lineage>
</organism>
<keyword evidence="6" id="KW-0411">Iron-sulfur</keyword>
<name>A0A9D1FKI7_9BACT</name>
<dbReference type="InterPro" id="IPR007197">
    <property type="entry name" value="rSAM"/>
</dbReference>
<dbReference type="InterPro" id="IPR058240">
    <property type="entry name" value="rSAM_sf"/>
</dbReference>
<dbReference type="Gene3D" id="3.80.30.20">
    <property type="entry name" value="tm_1862 like domain"/>
    <property type="match status" value="1"/>
</dbReference>
<evidence type="ECO:0000259" key="7">
    <source>
        <dbReference type="PROSITE" id="PS51918"/>
    </source>
</evidence>
<keyword evidence="4" id="KW-0479">Metal-binding</keyword>
<dbReference type="PANTHER" id="PTHR11135">
    <property type="entry name" value="HISTONE ACETYLTRANSFERASE-RELATED"/>
    <property type="match status" value="1"/>
</dbReference>
<evidence type="ECO:0000313" key="9">
    <source>
        <dbReference type="Proteomes" id="UP000886865"/>
    </source>
</evidence>
<dbReference type="InterPro" id="IPR039661">
    <property type="entry name" value="ELP3"/>
</dbReference>
<dbReference type="GO" id="GO:0051539">
    <property type="term" value="F:4 iron, 4 sulfur cluster binding"/>
    <property type="evidence" value="ECO:0007669"/>
    <property type="project" value="UniProtKB-KW"/>
</dbReference>
<evidence type="ECO:0000256" key="3">
    <source>
        <dbReference type="ARBA" id="ARBA00022691"/>
    </source>
</evidence>
<dbReference type="AlphaFoldDB" id="A0A9D1FKI7"/>
<evidence type="ECO:0000256" key="4">
    <source>
        <dbReference type="ARBA" id="ARBA00022723"/>
    </source>
</evidence>
<keyword evidence="2" id="KW-0004">4Fe-4S</keyword>
<evidence type="ECO:0000256" key="2">
    <source>
        <dbReference type="ARBA" id="ARBA00022485"/>
    </source>
</evidence>
<sequence length="305" mass="34633">MQKAYTAFSEYLKDKYGEKVYKITVDAGFSCPNRDGTISKGGCIFCDESGSFSKAHSSELDIKNQIITGISALNTRFGAQKFLAYFQAFSNTYAPTEKLKKIYDSAFCDERILGISIGTRPDCVDNEKLDLIASYKNPWLELGLQSTHDITLKKINRGHDYKCFLNAYELAKQKGIKVCVHMVLGLQDETKEMMLESAKRLAKLEIDGIKLHMLTVLDDAPLSKIYKEKPFELLDMRSYCELVCDFLELLPPKTTIHRLAGSGYSKTLIAPKWVNNKFETLNLIDEIFEQRKSKQGAKFYLECAK</sequence>
<dbReference type="NCBIfam" id="TIGR01212">
    <property type="entry name" value="TIGR01212 family radical SAM protein"/>
    <property type="match status" value="1"/>
</dbReference>
<accession>A0A9D1FKI7</accession>
<dbReference type="GO" id="GO:0046872">
    <property type="term" value="F:metal ion binding"/>
    <property type="evidence" value="ECO:0007669"/>
    <property type="project" value="UniProtKB-KW"/>
</dbReference>
<dbReference type="GO" id="GO:0003824">
    <property type="term" value="F:catalytic activity"/>
    <property type="evidence" value="ECO:0007669"/>
    <property type="project" value="InterPro"/>
</dbReference>
<dbReference type="SFLD" id="SFLDS00029">
    <property type="entry name" value="Radical_SAM"/>
    <property type="match status" value="1"/>
</dbReference>
<dbReference type="InterPro" id="IPR006638">
    <property type="entry name" value="Elp3/MiaA/NifB-like_rSAM"/>
</dbReference>
<dbReference type="SMART" id="SM00729">
    <property type="entry name" value="Elp3"/>
    <property type="match status" value="1"/>
</dbReference>
<comment type="caution">
    <text evidence="8">The sequence shown here is derived from an EMBL/GenBank/DDBJ whole genome shotgun (WGS) entry which is preliminary data.</text>
</comment>
<dbReference type="EMBL" id="DVJQ01000076">
    <property type="protein sequence ID" value="HIS75162.1"/>
    <property type="molecule type" value="Genomic_DNA"/>
</dbReference>
<evidence type="ECO:0000313" key="8">
    <source>
        <dbReference type="EMBL" id="HIS75162.1"/>
    </source>
</evidence>
<evidence type="ECO:0000256" key="1">
    <source>
        <dbReference type="ARBA" id="ARBA00001966"/>
    </source>
</evidence>
<dbReference type="InterPro" id="IPR005911">
    <property type="entry name" value="YhcC-like"/>
</dbReference>
<dbReference type="Pfam" id="PF04055">
    <property type="entry name" value="Radical_SAM"/>
    <property type="match status" value="1"/>
</dbReference>
<dbReference type="InterPro" id="IPR023404">
    <property type="entry name" value="rSAM_horseshoe"/>
</dbReference>
<dbReference type="SUPFAM" id="SSF102114">
    <property type="entry name" value="Radical SAM enzymes"/>
    <property type="match status" value="1"/>
</dbReference>
<proteinExistence type="predicted"/>